<keyword evidence="2" id="KW-0489">Methyltransferase</keyword>
<dbReference type="GO" id="GO:0008168">
    <property type="term" value="F:methyltransferase activity"/>
    <property type="evidence" value="ECO:0007669"/>
    <property type="project" value="UniProtKB-KW"/>
</dbReference>
<evidence type="ECO:0000313" key="2">
    <source>
        <dbReference type="EMBL" id="RTR33457.1"/>
    </source>
</evidence>
<feature type="domain" description="Methyltransferase" evidence="1">
    <location>
        <begin position="49"/>
        <end position="154"/>
    </location>
</feature>
<evidence type="ECO:0000259" key="1">
    <source>
        <dbReference type="Pfam" id="PF13649"/>
    </source>
</evidence>
<proteinExistence type="predicted"/>
<accession>A0A431WE03</accession>
<sequence length="240" mass="26377">MASVTTEFYNDNAELLARQYLSTTFEEVHAAWLPHLNQLFDNHVSGLSILDVGAGIGRDAAYLAQRSSSLPKSSGQRIDVVAVEPAHLLADLGKKNTKGHNVTWIVDSLPRLNRLSIYQNGFNLILLSAVWMHIPPNERATALQTLAHLLAPYGKLVITLRHGPNSDTRIMHPVSVDELKALAKKVHLSVIETTNRDTDKLGRTQVFWETVVLQRANDPVATPIANSQVESDPAVNGSPE</sequence>
<dbReference type="SUPFAM" id="SSF53335">
    <property type="entry name" value="S-adenosyl-L-methionine-dependent methyltransferases"/>
    <property type="match status" value="1"/>
</dbReference>
<evidence type="ECO:0000313" key="3">
    <source>
        <dbReference type="Proteomes" id="UP000282060"/>
    </source>
</evidence>
<dbReference type="InterPro" id="IPR041698">
    <property type="entry name" value="Methyltransf_25"/>
</dbReference>
<dbReference type="CDD" id="cd02440">
    <property type="entry name" value="AdoMet_MTases"/>
    <property type="match status" value="1"/>
</dbReference>
<dbReference type="AlphaFoldDB" id="A0A431WE03"/>
<comment type="caution">
    <text evidence="2">The sequence shown here is derived from an EMBL/GenBank/DDBJ whole genome shotgun (WGS) entry which is preliminary data.</text>
</comment>
<dbReference type="GO" id="GO:0032259">
    <property type="term" value="P:methylation"/>
    <property type="evidence" value="ECO:0007669"/>
    <property type="project" value="UniProtKB-KW"/>
</dbReference>
<dbReference type="InterPro" id="IPR029063">
    <property type="entry name" value="SAM-dependent_MTases_sf"/>
</dbReference>
<keyword evidence="2" id="KW-0808">Transferase</keyword>
<gene>
    <name evidence="2" type="ORF">EKG39_06920</name>
</gene>
<dbReference type="EMBL" id="RXNV01000002">
    <property type="protein sequence ID" value="RTR33457.1"/>
    <property type="molecule type" value="Genomic_DNA"/>
</dbReference>
<dbReference type="OrthoDB" id="7348755at2"/>
<dbReference type="Pfam" id="PF13649">
    <property type="entry name" value="Methyltransf_25"/>
    <property type="match status" value="1"/>
</dbReference>
<dbReference type="Proteomes" id="UP000282060">
    <property type="component" value="Unassembled WGS sequence"/>
</dbReference>
<organism evidence="2 3">
    <name type="scientific">Shewanella atlantica</name>
    <dbReference type="NCBI Taxonomy" id="271099"/>
    <lineage>
        <taxon>Bacteria</taxon>
        <taxon>Pseudomonadati</taxon>
        <taxon>Pseudomonadota</taxon>
        <taxon>Gammaproteobacteria</taxon>
        <taxon>Alteromonadales</taxon>
        <taxon>Shewanellaceae</taxon>
        <taxon>Shewanella</taxon>
    </lineage>
</organism>
<reference evidence="2 3" key="1">
    <citation type="submission" date="2018-12" db="EMBL/GenBank/DDBJ databases">
        <authorList>
            <person name="Yu L."/>
        </authorList>
    </citation>
    <scope>NUCLEOTIDE SEQUENCE [LARGE SCALE GENOMIC DNA]</scope>
    <source>
        <strain evidence="2 3">HAW-EB5</strain>
    </source>
</reference>
<protein>
    <submittedName>
        <fullName evidence="2">Class I SAM-dependent methyltransferase</fullName>
    </submittedName>
</protein>
<dbReference type="Gene3D" id="3.40.50.150">
    <property type="entry name" value="Vaccinia Virus protein VP39"/>
    <property type="match status" value="1"/>
</dbReference>
<name>A0A431WE03_9GAMM</name>
<keyword evidence="3" id="KW-1185">Reference proteome</keyword>